<dbReference type="GO" id="GO:0051649">
    <property type="term" value="P:establishment of localization in cell"/>
    <property type="evidence" value="ECO:0007669"/>
    <property type="project" value="Ensembl"/>
</dbReference>
<dbReference type="GeneTree" id="ENSGT01130000278316"/>
<dbReference type="SMART" id="SM00199">
    <property type="entry name" value="SCY"/>
    <property type="match status" value="1"/>
</dbReference>
<dbReference type="HOGENOM" id="CLU_141716_2_0_1"/>
<keyword evidence="7" id="KW-1015">Disulfide bond</keyword>
<comment type="similarity">
    <text evidence="2">Belongs to the intercrine gamma family.</text>
</comment>
<dbReference type="GO" id="GO:2000553">
    <property type="term" value="P:positive regulation of T-helper 2 cell cytokine production"/>
    <property type="evidence" value="ECO:0007669"/>
    <property type="project" value="Ensembl"/>
</dbReference>
<keyword evidence="5" id="KW-0964">Secreted</keyword>
<dbReference type="GO" id="GO:0010820">
    <property type="term" value="P:positive regulation of T cell chemotaxis"/>
    <property type="evidence" value="ECO:0007669"/>
    <property type="project" value="Ensembl"/>
</dbReference>
<evidence type="ECO:0000256" key="2">
    <source>
        <dbReference type="ARBA" id="ARBA00006894"/>
    </source>
</evidence>
<dbReference type="FunCoup" id="H0X439">
    <property type="interactions" value="544"/>
</dbReference>
<dbReference type="InterPro" id="IPR001811">
    <property type="entry name" value="Chemokine_IL8-like_dom"/>
</dbReference>
<dbReference type="EMBL" id="AAQR03038980">
    <property type="status" value="NOT_ANNOTATED_CDS"/>
    <property type="molecule type" value="Genomic_DNA"/>
</dbReference>
<dbReference type="PRINTS" id="PR01731">
    <property type="entry name" value="LYMPHOTACTIN"/>
</dbReference>
<dbReference type="Pfam" id="PF00048">
    <property type="entry name" value="IL8"/>
    <property type="match status" value="1"/>
</dbReference>
<dbReference type="Proteomes" id="UP000005225">
    <property type="component" value="Unassembled WGS sequence"/>
</dbReference>
<dbReference type="InParanoid" id="H0X439"/>
<dbReference type="InterPro" id="IPR036048">
    <property type="entry name" value="Interleukin_8-like_sf"/>
</dbReference>
<reference evidence="11" key="3">
    <citation type="submission" date="2025-09" db="UniProtKB">
        <authorList>
            <consortium name="Ensembl"/>
        </authorList>
    </citation>
    <scope>IDENTIFICATION</scope>
</reference>
<evidence type="ECO:0000259" key="10">
    <source>
        <dbReference type="SMART" id="SM00199"/>
    </source>
</evidence>
<dbReference type="InterPro" id="IPR039809">
    <property type="entry name" value="Chemokine_b/g/d"/>
</dbReference>
<dbReference type="GO" id="GO:0035782">
    <property type="term" value="P:mature natural killer cell chemotaxis"/>
    <property type="evidence" value="ECO:0007669"/>
    <property type="project" value="Ensembl"/>
</dbReference>
<protein>
    <recommendedName>
        <fullName evidence="10">Chemokine interleukin-8-like domain-containing protein</fullName>
    </recommendedName>
</protein>
<accession>H0X439</accession>
<dbReference type="GO" id="GO:2000558">
    <property type="term" value="P:positive regulation of immunoglobulin production in mucosal tissue"/>
    <property type="evidence" value="ECO:0007669"/>
    <property type="project" value="Ensembl"/>
</dbReference>
<keyword evidence="12" id="KW-1185">Reference proteome</keyword>
<dbReference type="GO" id="GO:2000538">
    <property type="term" value="P:positive regulation of B cell chemotaxis"/>
    <property type="evidence" value="ECO:0007669"/>
    <property type="project" value="Ensembl"/>
</dbReference>
<dbReference type="eggNOG" id="ENOG502S6ZP">
    <property type="taxonomic scope" value="Eukaryota"/>
</dbReference>
<dbReference type="SUPFAM" id="SSF54117">
    <property type="entry name" value="Interleukin 8-like chemokines"/>
    <property type="match status" value="1"/>
</dbReference>
<dbReference type="GO" id="GO:2000503">
    <property type="term" value="P:positive regulation of natural killer cell chemotaxis"/>
    <property type="evidence" value="ECO:0007669"/>
    <property type="project" value="Ensembl"/>
</dbReference>
<evidence type="ECO:0000256" key="5">
    <source>
        <dbReference type="ARBA" id="ARBA00022525"/>
    </source>
</evidence>
<dbReference type="GO" id="GO:0090023">
    <property type="term" value="P:positive regulation of neutrophil chemotaxis"/>
    <property type="evidence" value="ECO:0007669"/>
    <property type="project" value="Ensembl"/>
</dbReference>
<proteinExistence type="inferred from homology"/>
<dbReference type="PANTHER" id="PTHR12015">
    <property type="entry name" value="SMALL INDUCIBLE CYTOKINE A"/>
    <property type="match status" value="1"/>
</dbReference>
<sequence>MRPFILAFLGICCLTAHLVEAGVGSEIPEKSICLSLTTRQIPISRIKKYTIKEGSVQAIILITKRGLKFCADPQAKWVKSAIEIIDGKSKAKSNMLQTQPIGPQQSTRTAATLTG</sequence>
<evidence type="ECO:0000256" key="1">
    <source>
        <dbReference type="ARBA" id="ARBA00004613"/>
    </source>
</evidence>
<reference evidence="11" key="2">
    <citation type="submission" date="2025-08" db="UniProtKB">
        <authorList>
            <consortium name="Ensembl"/>
        </authorList>
    </citation>
    <scope>IDENTIFICATION</scope>
</reference>
<dbReference type="GO" id="GO:0005615">
    <property type="term" value="C:extracellular space"/>
    <property type="evidence" value="ECO:0007669"/>
    <property type="project" value="UniProtKB-KW"/>
</dbReference>
<dbReference type="STRING" id="30611.ENSOGAP00000009937"/>
<dbReference type="GO" id="GO:0071353">
    <property type="term" value="P:cellular response to interleukin-4"/>
    <property type="evidence" value="ECO:0007669"/>
    <property type="project" value="Ensembl"/>
</dbReference>
<evidence type="ECO:0000313" key="12">
    <source>
        <dbReference type="Proteomes" id="UP000005225"/>
    </source>
</evidence>
<keyword evidence="6 9" id="KW-0732">Signal</keyword>
<name>H0X439_OTOGA</name>
<dbReference type="PANTHER" id="PTHR12015:SF101">
    <property type="entry name" value="CYTOKINE SCM-1 BETA-RELATED"/>
    <property type="match status" value="1"/>
</dbReference>
<dbReference type="OMA" id="IPHPPRK"/>
<reference evidence="12" key="1">
    <citation type="submission" date="2011-03" db="EMBL/GenBank/DDBJ databases">
        <title>Version 3 of the genome sequence of Otolemur garnettii (Bushbaby).</title>
        <authorList>
            <consortium name="The Broad Institute Genome Sequencing Platform"/>
            <person name="Di Palma F."/>
            <person name="Johnson J."/>
            <person name="Lander E.S."/>
            <person name="Lindblad-Toh K."/>
            <person name="Jaffe D.B."/>
            <person name="Gnerre S."/>
            <person name="MacCallum I."/>
            <person name="Przybylski D."/>
            <person name="Ribeiro F.J."/>
            <person name="Burton J.N."/>
            <person name="Walker B.J."/>
            <person name="Sharpe T."/>
            <person name="Hall G."/>
        </authorList>
    </citation>
    <scope>NUCLEOTIDE SEQUENCE [LARGE SCALE GENOMIC DNA]</scope>
</reference>
<evidence type="ECO:0000256" key="4">
    <source>
        <dbReference type="ARBA" id="ARBA00022514"/>
    </source>
</evidence>
<evidence type="ECO:0000256" key="8">
    <source>
        <dbReference type="SAM" id="MobiDB-lite"/>
    </source>
</evidence>
<dbReference type="GO" id="GO:0070098">
    <property type="term" value="P:chemokine-mediated signaling pathway"/>
    <property type="evidence" value="ECO:0007669"/>
    <property type="project" value="TreeGrafter"/>
</dbReference>
<dbReference type="GO" id="GO:0071560">
    <property type="term" value="P:cellular response to transforming growth factor beta stimulus"/>
    <property type="evidence" value="ECO:0007669"/>
    <property type="project" value="Ensembl"/>
</dbReference>
<feature type="chain" id="PRO_5003545109" description="Chemokine interleukin-8-like domain-containing protein" evidence="9">
    <location>
        <begin position="22"/>
        <end position="115"/>
    </location>
</feature>
<dbReference type="AlphaFoldDB" id="H0X439"/>
<dbReference type="GO" id="GO:0061844">
    <property type="term" value="P:antimicrobial humoral immune response mediated by antimicrobial peptide"/>
    <property type="evidence" value="ECO:0007669"/>
    <property type="project" value="TreeGrafter"/>
</dbReference>
<evidence type="ECO:0000313" key="11">
    <source>
        <dbReference type="Ensembl" id="ENSOGAP00000009937.2"/>
    </source>
</evidence>
<dbReference type="Ensembl" id="ENSOGAT00000011106.2">
    <property type="protein sequence ID" value="ENSOGAP00000009937.2"/>
    <property type="gene ID" value="ENSOGAG00000011103.2"/>
</dbReference>
<dbReference type="GO" id="GO:0008009">
    <property type="term" value="F:chemokine activity"/>
    <property type="evidence" value="ECO:0007669"/>
    <property type="project" value="Ensembl"/>
</dbReference>
<feature type="signal peptide" evidence="9">
    <location>
        <begin position="1"/>
        <end position="21"/>
    </location>
</feature>
<dbReference type="GO" id="GO:0051209">
    <property type="term" value="P:release of sequestered calcium ion into cytosol"/>
    <property type="evidence" value="ECO:0007669"/>
    <property type="project" value="Ensembl"/>
</dbReference>
<dbReference type="InterPro" id="IPR008105">
    <property type="entry name" value="Chemokine_XCL1/XCL2"/>
</dbReference>
<dbReference type="GO" id="GO:0006954">
    <property type="term" value="P:inflammatory response"/>
    <property type="evidence" value="ECO:0007669"/>
    <property type="project" value="TreeGrafter"/>
</dbReference>
<dbReference type="Gene3D" id="2.40.50.40">
    <property type="match status" value="1"/>
</dbReference>
<dbReference type="GO" id="GO:2000556">
    <property type="term" value="P:positive regulation of T-helper 1 cell cytokine production"/>
    <property type="evidence" value="ECO:0007669"/>
    <property type="project" value="Ensembl"/>
</dbReference>
<dbReference type="GO" id="GO:2000412">
    <property type="term" value="P:positive regulation of thymocyte migration"/>
    <property type="evidence" value="ECO:0007669"/>
    <property type="project" value="Ensembl"/>
</dbReference>
<evidence type="ECO:0000256" key="3">
    <source>
        <dbReference type="ARBA" id="ARBA00022500"/>
    </source>
</evidence>
<dbReference type="GO" id="GO:2000563">
    <property type="term" value="P:positive regulation of CD4-positive, alpha-beta T cell proliferation"/>
    <property type="evidence" value="ECO:0007669"/>
    <property type="project" value="Ensembl"/>
</dbReference>
<keyword evidence="3" id="KW-0145">Chemotaxis</keyword>
<dbReference type="GO" id="GO:0048020">
    <property type="term" value="F:CCR chemokine receptor binding"/>
    <property type="evidence" value="ECO:0007669"/>
    <property type="project" value="TreeGrafter"/>
</dbReference>
<evidence type="ECO:0000256" key="9">
    <source>
        <dbReference type="SAM" id="SignalP"/>
    </source>
</evidence>
<evidence type="ECO:0000256" key="6">
    <source>
        <dbReference type="ARBA" id="ARBA00022729"/>
    </source>
</evidence>
<dbReference type="FunFam" id="2.40.50.40:FF:000023">
    <property type="entry name" value="Lymphotactin isoform X1"/>
    <property type="match status" value="1"/>
</dbReference>
<feature type="domain" description="Chemokine interleukin-8-like" evidence="10">
    <location>
        <begin position="28"/>
        <end position="85"/>
    </location>
</feature>
<comment type="subcellular location">
    <subcellularLocation>
        <location evidence="1">Secreted</location>
    </subcellularLocation>
</comment>
<keyword evidence="4" id="KW-0202">Cytokine</keyword>
<evidence type="ECO:0000256" key="7">
    <source>
        <dbReference type="ARBA" id="ARBA00023157"/>
    </source>
</evidence>
<feature type="region of interest" description="Disordered" evidence="8">
    <location>
        <begin position="92"/>
        <end position="115"/>
    </location>
</feature>
<organism evidence="11 12">
    <name type="scientific">Otolemur garnettii</name>
    <name type="common">Small-eared galago</name>
    <name type="synonym">Garnett's greater bushbaby</name>
    <dbReference type="NCBI Taxonomy" id="30611"/>
    <lineage>
        <taxon>Eukaryota</taxon>
        <taxon>Metazoa</taxon>
        <taxon>Chordata</taxon>
        <taxon>Craniata</taxon>
        <taxon>Vertebrata</taxon>
        <taxon>Euteleostomi</taxon>
        <taxon>Mammalia</taxon>
        <taxon>Eutheria</taxon>
        <taxon>Euarchontoglires</taxon>
        <taxon>Primates</taxon>
        <taxon>Strepsirrhini</taxon>
        <taxon>Lorisiformes</taxon>
        <taxon>Galagidae</taxon>
        <taxon>Otolemur</taxon>
    </lineage>
</organism>